<feature type="coiled-coil region" evidence="1">
    <location>
        <begin position="187"/>
        <end position="214"/>
    </location>
</feature>
<dbReference type="AlphaFoldDB" id="A0ABD3FSJ1"/>
<accession>A0ABD3FSJ1</accession>
<reference evidence="3 4" key="1">
    <citation type="submission" date="2024-09" db="EMBL/GenBank/DDBJ databases">
        <title>Genome sequencing and assembly of Phytophthora oleae, isolate VK10A, causative agent of rot of olive drupes.</title>
        <authorList>
            <person name="Conti Taguali S."/>
            <person name="Riolo M."/>
            <person name="La Spada F."/>
            <person name="Cacciola S.O."/>
            <person name="Dionisio G."/>
        </authorList>
    </citation>
    <scope>NUCLEOTIDE SEQUENCE [LARGE SCALE GENOMIC DNA]</scope>
    <source>
        <strain evidence="3 4">VK10A</strain>
    </source>
</reference>
<evidence type="ECO:0000313" key="4">
    <source>
        <dbReference type="Proteomes" id="UP001632037"/>
    </source>
</evidence>
<feature type="compositionally biased region" description="Basic residues" evidence="2">
    <location>
        <begin position="7"/>
        <end position="17"/>
    </location>
</feature>
<name>A0ABD3FSJ1_9STRA</name>
<evidence type="ECO:0000256" key="2">
    <source>
        <dbReference type="SAM" id="MobiDB-lite"/>
    </source>
</evidence>
<proteinExistence type="predicted"/>
<organism evidence="3 4">
    <name type="scientific">Phytophthora oleae</name>
    <dbReference type="NCBI Taxonomy" id="2107226"/>
    <lineage>
        <taxon>Eukaryota</taxon>
        <taxon>Sar</taxon>
        <taxon>Stramenopiles</taxon>
        <taxon>Oomycota</taxon>
        <taxon>Peronosporomycetes</taxon>
        <taxon>Peronosporales</taxon>
        <taxon>Peronosporaceae</taxon>
        <taxon>Phytophthora</taxon>
    </lineage>
</organism>
<dbReference type="Proteomes" id="UP001632037">
    <property type="component" value="Unassembled WGS sequence"/>
</dbReference>
<keyword evidence="1" id="KW-0175">Coiled coil</keyword>
<feature type="region of interest" description="Disordered" evidence="2">
    <location>
        <begin position="121"/>
        <end position="172"/>
    </location>
</feature>
<protein>
    <submittedName>
        <fullName evidence="3">Uncharacterized protein</fullName>
    </submittedName>
</protein>
<keyword evidence="4" id="KW-1185">Reference proteome</keyword>
<feature type="compositionally biased region" description="Basic residues" evidence="2">
    <location>
        <begin position="130"/>
        <end position="145"/>
    </location>
</feature>
<gene>
    <name evidence="3" type="ORF">V7S43_005069</name>
</gene>
<evidence type="ECO:0000313" key="3">
    <source>
        <dbReference type="EMBL" id="KAL3669688.1"/>
    </source>
</evidence>
<evidence type="ECO:0000256" key="1">
    <source>
        <dbReference type="SAM" id="Coils"/>
    </source>
</evidence>
<dbReference type="EMBL" id="JBIMZQ010000008">
    <property type="protein sequence ID" value="KAL3669688.1"/>
    <property type="molecule type" value="Genomic_DNA"/>
</dbReference>
<sequence length="311" mass="35564">MPMARRNASRSRSRSRPSAKTYAYKGTRRQNELLESKIMSVNDFLRSMADYGPNGPMFLRTKLKPIAILLRNGESRTRYEDNFRKRLDSRSIDVAALQDDPEEERRYRQCFAYLRAATADPHRRVEERRSRSRHRSPSRGRKRSPSKAPSRGLKRSRQEDGEIVAAEKPKSGREWEEKMAKRVAQLESDVSRRFLELEQELKALRTQSQAANGALARDSEDQKQTVATKAPSSQVVDVTLSAVVKSESESPGKADILKEATEILKMATQTQAAPALKRLVKDYIRLNNQIVMNEAAVQDSLAYVKSLERWR</sequence>
<comment type="caution">
    <text evidence="3">The sequence shown here is derived from an EMBL/GenBank/DDBJ whole genome shotgun (WGS) entry which is preliminary data.</text>
</comment>
<feature type="compositionally biased region" description="Basic and acidic residues" evidence="2">
    <location>
        <begin position="156"/>
        <end position="172"/>
    </location>
</feature>
<feature type="region of interest" description="Disordered" evidence="2">
    <location>
        <begin position="1"/>
        <end position="21"/>
    </location>
</feature>